<evidence type="ECO:0000313" key="8">
    <source>
        <dbReference type="EMBL" id="ORY98120.1"/>
    </source>
</evidence>
<feature type="transmembrane region" description="Helical" evidence="7">
    <location>
        <begin position="435"/>
        <end position="455"/>
    </location>
</feature>
<evidence type="ECO:0000256" key="3">
    <source>
        <dbReference type="ARBA" id="ARBA00022692"/>
    </source>
</evidence>
<dbReference type="Pfam" id="PF01544">
    <property type="entry name" value="CorA"/>
    <property type="match status" value="1"/>
</dbReference>
<accession>A0A1X2HGS7</accession>
<dbReference type="PANTHER" id="PTHR21535">
    <property type="entry name" value="MAGNESIUM AND COBALT TRANSPORT PROTEIN/MITOCHONDRIAL IMPORT INNER MEMBRANE TRANSLOCASE SUBUNIT TIM8"/>
    <property type="match status" value="1"/>
</dbReference>
<reference evidence="8 9" key="1">
    <citation type="submission" date="2016-07" db="EMBL/GenBank/DDBJ databases">
        <title>Pervasive Adenine N6-methylation of Active Genes in Fungi.</title>
        <authorList>
            <consortium name="DOE Joint Genome Institute"/>
            <person name="Mondo S.J."/>
            <person name="Dannebaum R.O."/>
            <person name="Kuo R.C."/>
            <person name="Labutti K."/>
            <person name="Haridas S."/>
            <person name="Kuo A."/>
            <person name="Salamov A."/>
            <person name="Ahrendt S.R."/>
            <person name="Lipzen A."/>
            <person name="Sullivan W."/>
            <person name="Andreopoulos W.B."/>
            <person name="Clum A."/>
            <person name="Lindquist E."/>
            <person name="Daum C."/>
            <person name="Ramamoorthy G.K."/>
            <person name="Gryganskyi A."/>
            <person name="Culley D."/>
            <person name="Magnuson J.K."/>
            <person name="James T.Y."/>
            <person name="O'Malley M.A."/>
            <person name="Stajich J.E."/>
            <person name="Spatafora J.W."/>
            <person name="Visel A."/>
            <person name="Grigoriev I.V."/>
        </authorList>
    </citation>
    <scope>NUCLEOTIDE SEQUENCE [LARGE SCALE GENOMIC DNA]</scope>
    <source>
        <strain evidence="8 9">NRRL 2496</strain>
    </source>
</reference>
<evidence type="ECO:0000256" key="1">
    <source>
        <dbReference type="ARBA" id="ARBA00004141"/>
    </source>
</evidence>
<gene>
    <name evidence="8" type="ORF">BCR43DRAFT_490898</name>
</gene>
<dbReference type="InParanoid" id="A0A1X2HGS7"/>
<evidence type="ECO:0000313" key="9">
    <source>
        <dbReference type="Proteomes" id="UP000242180"/>
    </source>
</evidence>
<evidence type="ECO:0000256" key="5">
    <source>
        <dbReference type="ARBA" id="ARBA00023136"/>
    </source>
</evidence>
<dbReference type="GO" id="GO:0016020">
    <property type="term" value="C:membrane"/>
    <property type="evidence" value="ECO:0007669"/>
    <property type="project" value="UniProtKB-SubCell"/>
</dbReference>
<dbReference type="GO" id="GO:0010961">
    <property type="term" value="P:intracellular magnesium ion homeostasis"/>
    <property type="evidence" value="ECO:0007669"/>
    <property type="project" value="TreeGrafter"/>
</dbReference>
<evidence type="ECO:0000256" key="2">
    <source>
        <dbReference type="ARBA" id="ARBA00009765"/>
    </source>
</evidence>
<dbReference type="PANTHER" id="PTHR21535:SF51">
    <property type="entry name" value="MANGANESE RESISTANCE PROTEIN MNR2"/>
    <property type="match status" value="1"/>
</dbReference>
<dbReference type="GO" id="GO:0015095">
    <property type="term" value="F:magnesium ion transmembrane transporter activity"/>
    <property type="evidence" value="ECO:0007669"/>
    <property type="project" value="InterPro"/>
</dbReference>
<dbReference type="InterPro" id="IPR044089">
    <property type="entry name" value="Alr1-like"/>
</dbReference>
<dbReference type="EMBL" id="MCGN01000004">
    <property type="protein sequence ID" value="ORY98120.1"/>
    <property type="molecule type" value="Genomic_DNA"/>
</dbReference>
<dbReference type="InterPro" id="IPR045863">
    <property type="entry name" value="CorA_TM1_TM2"/>
</dbReference>
<keyword evidence="5 7" id="KW-0472">Membrane</keyword>
<evidence type="ECO:0000256" key="7">
    <source>
        <dbReference type="SAM" id="Phobius"/>
    </source>
</evidence>
<dbReference type="InterPro" id="IPR045861">
    <property type="entry name" value="CorA_cytoplasmic_dom"/>
</dbReference>
<evidence type="ECO:0008006" key="10">
    <source>
        <dbReference type="Google" id="ProtNLM"/>
    </source>
</evidence>
<organism evidence="8 9">
    <name type="scientific">Syncephalastrum racemosum</name>
    <name type="common">Filamentous fungus</name>
    <dbReference type="NCBI Taxonomy" id="13706"/>
    <lineage>
        <taxon>Eukaryota</taxon>
        <taxon>Fungi</taxon>
        <taxon>Fungi incertae sedis</taxon>
        <taxon>Mucoromycota</taxon>
        <taxon>Mucoromycotina</taxon>
        <taxon>Mucoromycetes</taxon>
        <taxon>Mucorales</taxon>
        <taxon>Syncephalastraceae</taxon>
        <taxon>Syncephalastrum</taxon>
    </lineage>
</organism>
<protein>
    <recommendedName>
        <fullName evidence="10">Cora-domain-containing protein</fullName>
    </recommendedName>
</protein>
<proteinExistence type="inferred from homology"/>
<dbReference type="Gene3D" id="3.30.460.20">
    <property type="entry name" value="CorA soluble domain-like"/>
    <property type="match status" value="1"/>
</dbReference>
<feature type="region of interest" description="Disordered" evidence="6">
    <location>
        <begin position="20"/>
        <end position="53"/>
    </location>
</feature>
<dbReference type="SUPFAM" id="SSF143865">
    <property type="entry name" value="CorA soluble domain-like"/>
    <property type="match status" value="1"/>
</dbReference>
<dbReference type="STRING" id="13706.A0A1X2HGS7"/>
<evidence type="ECO:0000256" key="4">
    <source>
        <dbReference type="ARBA" id="ARBA00022989"/>
    </source>
</evidence>
<dbReference type="Gene3D" id="1.20.58.340">
    <property type="entry name" value="Magnesium transport protein CorA, transmembrane region"/>
    <property type="match status" value="2"/>
</dbReference>
<keyword evidence="9" id="KW-1185">Reference proteome</keyword>
<feature type="transmembrane region" description="Helical" evidence="7">
    <location>
        <begin position="467"/>
        <end position="488"/>
    </location>
</feature>
<sequence length="494" mass="56404">MSSPHEAASRLGRLAQRSFSLPFPANNPHRGGGDHDSMDSVDDPQPNTRHQASSIKSGIFDESWDIGQENVEADVLYPGYSTGGDNSKVDLAAFDAVVDRKLSADGGTLRLTPTISKTSRNYGETRGLYPDLDPDTYRYHFYSSQKMGLPTLSAMQLLSEEGRTYLEQALDQTGWWVDVLRPTEEEMKTLSKTFHIHPLTTEDILAQEPCEKMELFPNYTFVCIRGFQVDPHTDNILPFTFYNLIFKDGLLTFRFRQSTITDRVRERTDQLKAHMTITPDWMNYALVDAVTDAFAPIILQVEMEAVTVDELSLVLHNSERSDMLRRISRCRRRATQLNRLLTSKMEVVKSLMKRYEDWGHDNEGLADFDLTVEHKKAFVEVGLYLGDIQDHVVTMLQNISHYNRILGRAHTNYLAQVNVELSQTYSTTNRVMNRLTFLATTFIPFTVVCGLFGMNVKVPGKDYTSDLIYFFWILGGMSLYGIVCVYFGRQWKLI</sequence>
<dbReference type="OMA" id="RETIEPR"/>
<dbReference type="InterPro" id="IPR002523">
    <property type="entry name" value="MgTranspt_CorA/ZnTranspt_ZntB"/>
</dbReference>
<evidence type="ECO:0000256" key="6">
    <source>
        <dbReference type="SAM" id="MobiDB-lite"/>
    </source>
</evidence>
<keyword evidence="3 7" id="KW-0812">Transmembrane</keyword>
<dbReference type="CDD" id="cd12829">
    <property type="entry name" value="Alr1p-like"/>
    <property type="match status" value="1"/>
</dbReference>
<dbReference type="AlphaFoldDB" id="A0A1X2HGS7"/>
<keyword evidence="4 7" id="KW-1133">Transmembrane helix</keyword>
<name>A0A1X2HGS7_SYNRA</name>
<comment type="subcellular location">
    <subcellularLocation>
        <location evidence="1">Membrane</location>
        <topology evidence="1">Multi-pass membrane protein</topology>
    </subcellularLocation>
</comment>
<dbReference type="OrthoDB" id="29879at2759"/>
<comment type="caution">
    <text evidence="8">The sequence shown here is derived from an EMBL/GenBank/DDBJ whole genome shotgun (WGS) entry which is preliminary data.</text>
</comment>
<dbReference type="SUPFAM" id="SSF144083">
    <property type="entry name" value="Magnesium transport protein CorA, transmembrane region"/>
    <property type="match status" value="1"/>
</dbReference>
<comment type="similarity">
    <text evidence="2">Belongs to the CorA metal ion transporter (MIT) (TC 1.A.35) family.</text>
</comment>
<dbReference type="Proteomes" id="UP000242180">
    <property type="component" value="Unassembled WGS sequence"/>
</dbReference>